<dbReference type="InterPro" id="IPR000477">
    <property type="entry name" value="RT_dom"/>
</dbReference>
<dbReference type="CDD" id="cd01650">
    <property type="entry name" value="RT_nLTR_like"/>
    <property type="match status" value="1"/>
</dbReference>
<dbReference type="SUPFAM" id="SSF56672">
    <property type="entry name" value="DNA/RNA polymerases"/>
    <property type="match status" value="1"/>
</dbReference>
<feature type="domain" description="Reverse transcriptase" evidence="1">
    <location>
        <begin position="402"/>
        <end position="666"/>
    </location>
</feature>
<dbReference type="AlphaFoldDB" id="A0A6A4CT47"/>
<evidence type="ECO:0000259" key="1">
    <source>
        <dbReference type="PROSITE" id="PS50878"/>
    </source>
</evidence>
<dbReference type="Gene3D" id="3.60.10.10">
    <property type="entry name" value="Endonuclease/exonuclease/phosphatase"/>
    <property type="match status" value="1"/>
</dbReference>
<organism evidence="2 3">
    <name type="scientific">Phytophthora rubi</name>
    <dbReference type="NCBI Taxonomy" id="129364"/>
    <lineage>
        <taxon>Eukaryota</taxon>
        <taxon>Sar</taxon>
        <taxon>Stramenopiles</taxon>
        <taxon>Oomycota</taxon>
        <taxon>Peronosporomycetes</taxon>
        <taxon>Peronosporales</taxon>
        <taxon>Peronosporaceae</taxon>
        <taxon>Phytophthora</taxon>
    </lineage>
</organism>
<dbReference type="SUPFAM" id="SSF56219">
    <property type="entry name" value="DNase I-like"/>
    <property type="match status" value="1"/>
</dbReference>
<proteinExistence type="predicted"/>
<accession>A0A6A4CT47</accession>
<comment type="caution">
    <text evidence="2">The sequence shown here is derived from an EMBL/GenBank/DDBJ whole genome shotgun (WGS) entry which is preliminary data.</text>
</comment>
<dbReference type="InterPro" id="IPR043502">
    <property type="entry name" value="DNA/RNA_pol_sf"/>
</dbReference>
<gene>
    <name evidence="2" type="ORF">PR003_g23727</name>
</gene>
<protein>
    <recommendedName>
        <fullName evidence="1">Reverse transcriptase domain-containing protein</fullName>
    </recommendedName>
</protein>
<sequence length="700" mass="79126">MAVELDDWLIVNVYAPAGSNHKAERERFFEDLAPWLTNHISIVLAGDFNCVLNPARDRVKHRRKSTGPTESVMLERLKNRFDMTDAMNLVSHVEDEQDEHDPLNYYSYWKHDGASRLDRFYVTGEPYDQVQWVEAVEAAHDSDHREVRMELSSRGAGSNTEQSSVVYPIHTGRPQRVHDAIAAGIGKLMDTYETSKHPVKDWDGIITGLQRLLQDVKLADARQRKRYFANPRASTRNVFSSRAEIRTYEQEAGKRKATRSFGSNLQVSEENTRRFFKRNSDWQRDQTITRIVPSAGHFYSEDFPIEERMASEWSHVLSQSHATTSSSNYENEFNKFVRIPTEQQLTQNDAHRLVAPISEGETLDAIASLKRHKTAGTTGLNHDFYNYFAAELAPGLTLLFNAILNGEGVPESFLQATVAPLRKKGDSPDAMDYRPIALLNTAYKVFGRILADRLHCYLPRLISQSQQGFVRGRSIDKTITILKTILARSKADPLEAWTEAAMVLCLDLRKAYDTLDRNFMQQVLRRYGFSTKFIRVVHALHAGTTARFLVNGRTSQDWVVNSGIRQGCPLAPLLFILAVDTLGQAINRHPQLQGIPVPGSKAKRHKFSAFVDDSTVFLRSASELDTVTTILKQFGDLSGLRVQPSKSVIIGLNTVGAPTRWHGFPVQEPGATSRQLGYWVGNTAAIAENWKIRIEKTDRN</sequence>
<keyword evidence="3" id="KW-1185">Reference proteome</keyword>
<reference evidence="2 3" key="1">
    <citation type="submission" date="2018-08" db="EMBL/GenBank/DDBJ databases">
        <title>Genomic investigation of the strawberry pathogen Phytophthora fragariae indicates pathogenicity is determined by transcriptional variation in three key races.</title>
        <authorList>
            <person name="Adams T.M."/>
            <person name="Armitage A.D."/>
            <person name="Sobczyk M.K."/>
            <person name="Bates H.J."/>
            <person name="Dunwell J.M."/>
            <person name="Nellist C.F."/>
            <person name="Harrison R.J."/>
        </authorList>
    </citation>
    <scope>NUCLEOTIDE SEQUENCE [LARGE SCALE GENOMIC DNA]</scope>
    <source>
        <strain evidence="2 3">SCRP333</strain>
    </source>
</reference>
<dbReference type="EMBL" id="QXFT01002547">
    <property type="protein sequence ID" value="KAE9296571.1"/>
    <property type="molecule type" value="Genomic_DNA"/>
</dbReference>
<dbReference type="InterPro" id="IPR036691">
    <property type="entry name" value="Endo/exonu/phosph_ase_sf"/>
</dbReference>
<evidence type="ECO:0000313" key="2">
    <source>
        <dbReference type="EMBL" id="KAE9296571.1"/>
    </source>
</evidence>
<dbReference type="PANTHER" id="PTHR19446">
    <property type="entry name" value="REVERSE TRANSCRIPTASES"/>
    <property type="match status" value="1"/>
</dbReference>
<evidence type="ECO:0000313" key="3">
    <source>
        <dbReference type="Proteomes" id="UP000434957"/>
    </source>
</evidence>
<dbReference type="PROSITE" id="PS50878">
    <property type="entry name" value="RT_POL"/>
    <property type="match status" value="1"/>
</dbReference>
<dbReference type="Proteomes" id="UP000434957">
    <property type="component" value="Unassembled WGS sequence"/>
</dbReference>
<name>A0A6A4CT47_9STRA</name>
<dbReference type="Pfam" id="PF00078">
    <property type="entry name" value="RVT_1"/>
    <property type="match status" value="1"/>
</dbReference>